<evidence type="ECO:0000313" key="8">
    <source>
        <dbReference type="EMBL" id="ORW11279.1"/>
    </source>
</evidence>
<keyword evidence="6" id="KW-0676">Redox-active center</keyword>
<evidence type="ECO:0000256" key="4">
    <source>
        <dbReference type="ARBA" id="ARBA00022982"/>
    </source>
</evidence>
<evidence type="ECO:0000256" key="2">
    <source>
        <dbReference type="ARBA" id="ARBA00008987"/>
    </source>
</evidence>
<evidence type="ECO:0000256" key="3">
    <source>
        <dbReference type="ARBA" id="ARBA00022448"/>
    </source>
</evidence>
<feature type="domain" description="Thioredoxin" evidence="7">
    <location>
        <begin position="28"/>
        <end position="144"/>
    </location>
</feature>
<dbReference type="OrthoDB" id="1495530at2"/>
<keyword evidence="5" id="KW-1015">Disulfide bond</keyword>
<name>A0A1X1YJH3_9MYCO</name>
<comment type="caution">
    <text evidence="8">The sequence shown here is derived from an EMBL/GenBank/DDBJ whole genome shotgun (WGS) entry which is preliminary data.</text>
</comment>
<accession>A0A1X1YJH3</accession>
<protein>
    <submittedName>
        <fullName evidence="8">Thioredoxin</fullName>
    </submittedName>
</protein>
<keyword evidence="9" id="KW-1185">Reference proteome</keyword>
<evidence type="ECO:0000259" key="7">
    <source>
        <dbReference type="PROSITE" id="PS51352"/>
    </source>
</evidence>
<dbReference type="Proteomes" id="UP000193866">
    <property type="component" value="Unassembled WGS sequence"/>
</dbReference>
<evidence type="ECO:0000256" key="1">
    <source>
        <dbReference type="ARBA" id="ARBA00003318"/>
    </source>
</evidence>
<dbReference type="EMBL" id="LQPG01000018">
    <property type="protein sequence ID" value="ORW11279.1"/>
    <property type="molecule type" value="Genomic_DNA"/>
</dbReference>
<evidence type="ECO:0000256" key="5">
    <source>
        <dbReference type="ARBA" id="ARBA00023157"/>
    </source>
</evidence>
<dbReference type="GO" id="GO:0045454">
    <property type="term" value="P:cell redox homeostasis"/>
    <property type="evidence" value="ECO:0007669"/>
    <property type="project" value="TreeGrafter"/>
</dbReference>
<dbReference type="PROSITE" id="PS00194">
    <property type="entry name" value="THIOREDOXIN_1"/>
    <property type="match status" value="1"/>
</dbReference>
<dbReference type="InterPro" id="IPR017937">
    <property type="entry name" value="Thioredoxin_CS"/>
</dbReference>
<dbReference type="CDD" id="cd02947">
    <property type="entry name" value="TRX_family"/>
    <property type="match status" value="1"/>
</dbReference>
<dbReference type="STRING" id="1108812.AWC16_11985"/>
<keyword evidence="4" id="KW-0249">Electron transport</keyword>
<keyword evidence="3" id="KW-0813">Transport</keyword>
<dbReference type="InterPro" id="IPR036249">
    <property type="entry name" value="Thioredoxin-like_sf"/>
</dbReference>
<dbReference type="SUPFAM" id="SSF52833">
    <property type="entry name" value="Thioredoxin-like"/>
    <property type="match status" value="1"/>
</dbReference>
<reference evidence="8 9" key="1">
    <citation type="submission" date="2016-01" db="EMBL/GenBank/DDBJ databases">
        <title>The new phylogeny of the genus Mycobacterium.</title>
        <authorList>
            <person name="Tarcisio F."/>
            <person name="Conor M."/>
            <person name="Antonella G."/>
            <person name="Elisabetta G."/>
            <person name="Giulia F.S."/>
            <person name="Sara T."/>
            <person name="Anna F."/>
            <person name="Clotilde B."/>
            <person name="Roberto B."/>
            <person name="Veronica D.S."/>
            <person name="Fabio R."/>
            <person name="Monica P."/>
            <person name="Olivier J."/>
            <person name="Enrico T."/>
            <person name="Nicola S."/>
        </authorList>
    </citation>
    <scope>NUCLEOTIDE SEQUENCE [LARGE SCALE GENOMIC DNA]</scope>
    <source>
        <strain evidence="8 9">DSM 45394</strain>
    </source>
</reference>
<dbReference type="PANTHER" id="PTHR45663:SF11">
    <property type="entry name" value="GEO12009P1"/>
    <property type="match status" value="1"/>
</dbReference>
<dbReference type="GO" id="GO:0015035">
    <property type="term" value="F:protein-disulfide reductase activity"/>
    <property type="evidence" value="ECO:0007669"/>
    <property type="project" value="TreeGrafter"/>
</dbReference>
<dbReference type="PROSITE" id="PS51352">
    <property type="entry name" value="THIOREDOXIN_2"/>
    <property type="match status" value="1"/>
</dbReference>
<dbReference type="AlphaFoldDB" id="A0A1X1YJH3"/>
<dbReference type="InterPro" id="IPR013766">
    <property type="entry name" value="Thioredoxin_domain"/>
</dbReference>
<organism evidence="8 9">
    <name type="scientific">Mycolicibacter longobardus</name>
    <dbReference type="NCBI Taxonomy" id="1108812"/>
    <lineage>
        <taxon>Bacteria</taxon>
        <taxon>Bacillati</taxon>
        <taxon>Actinomycetota</taxon>
        <taxon>Actinomycetes</taxon>
        <taxon>Mycobacteriales</taxon>
        <taxon>Mycobacteriaceae</taxon>
        <taxon>Mycolicibacter</taxon>
    </lineage>
</organism>
<sequence length="144" mass="14962">MSIVAIVAGLALAGVIGWWLNRRAGVLRALPQLGPDSGAEQSVSDADAAFLGLQPGGPAVVHFSAPWCGPCAGVRRVVEKVCDDLGGVAHHEIDIDANPDAARRFSVLSLPTTVIFDADGRQRYRAAGVPTASDLRSALEPLLA</sequence>
<comment type="function">
    <text evidence="1">Participates in various redox reactions through the reversible oxidation of its active center dithiol to a disulfide and catalyzes dithiol-disulfide exchange reactions.</text>
</comment>
<proteinExistence type="inferred from homology"/>
<gene>
    <name evidence="8" type="ORF">AWC16_11985</name>
</gene>
<dbReference type="Gene3D" id="3.40.30.10">
    <property type="entry name" value="Glutaredoxin"/>
    <property type="match status" value="1"/>
</dbReference>
<dbReference type="PANTHER" id="PTHR45663">
    <property type="entry name" value="GEO12009P1"/>
    <property type="match status" value="1"/>
</dbReference>
<dbReference type="Pfam" id="PF00085">
    <property type="entry name" value="Thioredoxin"/>
    <property type="match status" value="1"/>
</dbReference>
<dbReference type="GO" id="GO:0005829">
    <property type="term" value="C:cytosol"/>
    <property type="evidence" value="ECO:0007669"/>
    <property type="project" value="TreeGrafter"/>
</dbReference>
<dbReference type="RefSeq" id="WP_085264706.1">
    <property type="nucleotide sequence ID" value="NZ_JACKVG010000017.1"/>
</dbReference>
<evidence type="ECO:0000256" key="6">
    <source>
        <dbReference type="ARBA" id="ARBA00023284"/>
    </source>
</evidence>
<evidence type="ECO:0000313" key="9">
    <source>
        <dbReference type="Proteomes" id="UP000193866"/>
    </source>
</evidence>
<comment type="similarity">
    <text evidence="2">Belongs to the thioredoxin family.</text>
</comment>